<protein>
    <recommendedName>
        <fullName evidence="4">Zn(2)-C6 fungal-type domain-containing protein</fullName>
    </recommendedName>
</protein>
<dbReference type="Pfam" id="PF00172">
    <property type="entry name" value="Zn_clus"/>
    <property type="match status" value="1"/>
</dbReference>
<comment type="caution">
    <text evidence="5">The sequence shown here is derived from an EMBL/GenBank/DDBJ whole genome shotgun (WGS) entry which is preliminary data.</text>
</comment>
<feature type="domain" description="Zn(2)-C6 fungal-type" evidence="4">
    <location>
        <begin position="8"/>
        <end position="36"/>
    </location>
</feature>
<dbReference type="AlphaFoldDB" id="A0A8H2X247"/>
<accession>A0A8H2X247</accession>
<comment type="subcellular location">
    <subcellularLocation>
        <location evidence="1">Nucleus</location>
    </subcellularLocation>
</comment>
<evidence type="ECO:0000313" key="5">
    <source>
        <dbReference type="EMBL" id="CAE6410997.1"/>
    </source>
</evidence>
<feature type="compositionally biased region" description="Low complexity" evidence="3">
    <location>
        <begin position="51"/>
        <end position="65"/>
    </location>
</feature>
<feature type="region of interest" description="Disordered" evidence="3">
    <location>
        <begin position="48"/>
        <end position="142"/>
    </location>
</feature>
<sequence>MTARSVTGCFTCKRRRKKCDEKKPYCVRCQKGGFECEGYPTLEGRMRRVTFDSPDPSPTQSTSGTESPGAPIDSMPVVSIKGEFDLVAPPEPSEGCSDPVKTPSSSNTTPSIDWNLSIQRNSGAPHTDSFTPEKNMDQPQSLESNLLCGPETSDSSFTEQFLLLSPGSFSSLPSFITPGSTLFDLSATMIPRQANSLGSLLSHPKDQTSKLVECGRTNLSSGLLYGPAWPLTSDTDFKLDDEDDPEGIRNIICRSLTPDPNTQSNALSFVLQSYSSWVNFATFEPLKVAGIIREGVIMQFASSPEVRTRTCLIANVIEREKDMQNALRLILIQRYSCPLFSVIALMEAAAPIFRRACPEPPEKLVNLPNILTSPGLNLQHFAATDVLISITTARPMFFKYDVECNPEVFSRLVEGHYGLQWLHGAPDRFIVLLAWINALFEDHGRNVDPRYVTEIESQVQEAKIKLFSADPIVLILRFAVQECWRQTVYVYLYMTLCGSWSDDPRVTRAVRAFTNIVNGVEPGRNPDSFLFIPMMVVGAFAYRERDRNVIRQRMMGLRECTNPNAAGYDCLEVLEDIWRRTQAENRPAVWLDLRISCQKIAGI</sequence>
<dbReference type="PROSITE" id="PS00463">
    <property type="entry name" value="ZN2_CY6_FUNGAL_1"/>
    <property type="match status" value="1"/>
</dbReference>
<dbReference type="InterPro" id="IPR021858">
    <property type="entry name" value="Fun_TF"/>
</dbReference>
<dbReference type="Pfam" id="PF11951">
    <property type="entry name" value="Fungal_trans_2"/>
    <property type="match status" value="1"/>
</dbReference>
<dbReference type="EMBL" id="CAJMWW010000063">
    <property type="protein sequence ID" value="CAE6410997.1"/>
    <property type="molecule type" value="Genomic_DNA"/>
</dbReference>
<gene>
    <name evidence="5" type="ORF">RDB_LOCUS23380</name>
</gene>
<dbReference type="GO" id="GO:0000981">
    <property type="term" value="F:DNA-binding transcription factor activity, RNA polymerase II-specific"/>
    <property type="evidence" value="ECO:0007669"/>
    <property type="project" value="InterPro"/>
</dbReference>
<evidence type="ECO:0000313" key="6">
    <source>
        <dbReference type="Proteomes" id="UP000663841"/>
    </source>
</evidence>
<evidence type="ECO:0000259" key="4">
    <source>
        <dbReference type="PROSITE" id="PS50048"/>
    </source>
</evidence>
<name>A0A8H2X247_9AGAM</name>
<dbReference type="SMART" id="SM00066">
    <property type="entry name" value="GAL4"/>
    <property type="match status" value="1"/>
</dbReference>
<dbReference type="Gene3D" id="4.10.240.10">
    <property type="entry name" value="Zn(2)-C6 fungal-type DNA-binding domain"/>
    <property type="match status" value="1"/>
</dbReference>
<evidence type="ECO:0000256" key="3">
    <source>
        <dbReference type="SAM" id="MobiDB-lite"/>
    </source>
</evidence>
<proteinExistence type="predicted"/>
<dbReference type="PANTHER" id="PTHR37534:SF38">
    <property type="entry name" value="ZN(2)-C6 FUNGAL-TYPE DOMAIN-CONTAINING PROTEIN"/>
    <property type="match status" value="1"/>
</dbReference>
<dbReference type="InterPro" id="IPR001138">
    <property type="entry name" value="Zn2Cys6_DnaBD"/>
</dbReference>
<reference evidence="5" key="1">
    <citation type="submission" date="2021-01" db="EMBL/GenBank/DDBJ databases">
        <authorList>
            <person name="Kaushik A."/>
        </authorList>
    </citation>
    <scope>NUCLEOTIDE SEQUENCE</scope>
    <source>
        <strain evidence="5">AG3-T5</strain>
    </source>
</reference>
<dbReference type="GO" id="GO:0005634">
    <property type="term" value="C:nucleus"/>
    <property type="evidence" value="ECO:0007669"/>
    <property type="project" value="UniProtKB-SubCell"/>
</dbReference>
<evidence type="ECO:0000256" key="1">
    <source>
        <dbReference type="ARBA" id="ARBA00004123"/>
    </source>
</evidence>
<dbReference type="GO" id="GO:0045944">
    <property type="term" value="P:positive regulation of transcription by RNA polymerase II"/>
    <property type="evidence" value="ECO:0007669"/>
    <property type="project" value="TreeGrafter"/>
</dbReference>
<dbReference type="GO" id="GO:0000976">
    <property type="term" value="F:transcription cis-regulatory region binding"/>
    <property type="evidence" value="ECO:0007669"/>
    <property type="project" value="TreeGrafter"/>
</dbReference>
<dbReference type="GO" id="GO:0008270">
    <property type="term" value="F:zinc ion binding"/>
    <property type="evidence" value="ECO:0007669"/>
    <property type="project" value="InterPro"/>
</dbReference>
<dbReference type="Proteomes" id="UP000663841">
    <property type="component" value="Unassembled WGS sequence"/>
</dbReference>
<keyword evidence="2" id="KW-0539">Nucleus</keyword>
<dbReference type="SUPFAM" id="SSF57701">
    <property type="entry name" value="Zn2/Cys6 DNA-binding domain"/>
    <property type="match status" value="1"/>
</dbReference>
<dbReference type="PROSITE" id="PS50048">
    <property type="entry name" value="ZN2_CY6_FUNGAL_2"/>
    <property type="match status" value="1"/>
</dbReference>
<dbReference type="CDD" id="cd00067">
    <property type="entry name" value="GAL4"/>
    <property type="match status" value="1"/>
</dbReference>
<dbReference type="PANTHER" id="PTHR37534">
    <property type="entry name" value="TRANSCRIPTIONAL ACTIVATOR PROTEIN UGA3"/>
    <property type="match status" value="1"/>
</dbReference>
<feature type="compositionally biased region" description="Polar residues" evidence="3">
    <location>
        <begin position="102"/>
        <end position="142"/>
    </location>
</feature>
<dbReference type="InterPro" id="IPR036864">
    <property type="entry name" value="Zn2-C6_fun-type_DNA-bd_sf"/>
</dbReference>
<evidence type="ECO:0000256" key="2">
    <source>
        <dbReference type="ARBA" id="ARBA00023242"/>
    </source>
</evidence>
<organism evidence="5 6">
    <name type="scientific">Rhizoctonia solani</name>
    <dbReference type="NCBI Taxonomy" id="456999"/>
    <lineage>
        <taxon>Eukaryota</taxon>
        <taxon>Fungi</taxon>
        <taxon>Dikarya</taxon>
        <taxon>Basidiomycota</taxon>
        <taxon>Agaricomycotina</taxon>
        <taxon>Agaricomycetes</taxon>
        <taxon>Cantharellales</taxon>
        <taxon>Ceratobasidiaceae</taxon>
        <taxon>Rhizoctonia</taxon>
    </lineage>
</organism>